<organism evidence="1">
    <name type="scientific">Salix viminalis</name>
    <name type="common">Common osier</name>
    <name type="synonym">Basket willow</name>
    <dbReference type="NCBI Taxonomy" id="40686"/>
    <lineage>
        <taxon>Eukaryota</taxon>
        <taxon>Viridiplantae</taxon>
        <taxon>Streptophyta</taxon>
        <taxon>Embryophyta</taxon>
        <taxon>Tracheophyta</taxon>
        <taxon>Spermatophyta</taxon>
        <taxon>Magnoliopsida</taxon>
        <taxon>eudicotyledons</taxon>
        <taxon>Gunneridae</taxon>
        <taxon>Pentapetalae</taxon>
        <taxon>rosids</taxon>
        <taxon>fabids</taxon>
        <taxon>Malpighiales</taxon>
        <taxon>Salicaceae</taxon>
        <taxon>Saliceae</taxon>
        <taxon>Salix</taxon>
    </lineage>
</organism>
<gene>
    <name evidence="1" type="ORF">SVIM_LOCUS45619</name>
</gene>
<evidence type="ECO:0000313" key="1">
    <source>
        <dbReference type="EMBL" id="VFU24365.1"/>
    </source>
</evidence>
<accession>A0A6N2KA59</accession>
<name>A0A6N2KA59_SALVM</name>
<reference evidence="1" key="1">
    <citation type="submission" date="2019-03" db="EMBL/GenBank/DDBJ databases">
        <authorList>
            <person name="Mank J."/>
            <person name="Almeida P."/>
        </authorList>
    </citation>
    <scope>NUCLEOTIDE SEQUENCE</scope>
    <source>
        <strain evidence="1">78183</strain>
    </source>
</reference>
<sequence length="94" mass="11262">MEMTSIFITLCSVNHNQGRHQRKHGSNYLHAHHLLIHLQMQMSSVDQFQNKQNVKHNSLLHNHHQYNLLIIQSILDCRHLFRFLHFQMYPVALV</sequence>
<dbReference type="EMBL" id="CAADRP010000180">
    <property type="protein sequence ID" value="VFU24365.1"/>
    <property type="molecule type" value="Genomic_DNA"/>
</dbReference>
<protein>
    <submittedName>
        <fullName evidence="1">Uncharacterized protein</fullName>
    </submittedName>
</protein>
<proteinExistence type="predicted"/>
<dbReference type="AlphaFoldDB" id="A0A6N2KA59"/>